<evidence type="ECO:0000313" key="2">
    <source>
        <dbReference type="EMBL" id="MDT0350039.1"/>
    </source>
</evidence>
<sequence length="213" mass="21166">MRAGRWCGVLPAMVVAALLAGCGGSGSSAPPAAAGSSAALSVIPTPVPTPEAWTESVCAALVPVISRLTAAPGLDLNAPEATKQAYLTYLNEGVAVTDQARARLAVAGAAPVPDGDVIAEQVRGEVADLRVDLTAARDQVQRTDTSSAVAIGRAIVGVSRVVGALLNGAQVAATINRDPTLAAAYTVSPSCAQLQRSGAPATAPPTAAVVPTR</sequence>
<keyword evidence="1" id="KW-0732">Signal</keyword>
<reference evidence="3" key="1">
    <citation type="submission" date="2023-07" db="EMBL/GenBank/DDBJ databases">
        <title>30 novel species of actinomycetes from the DSMZ collection.</title>
        <authorList>
            <person name="Nouioui I."/>
        </authorList>
    </citation>
    <scope>NUCLEOTIDE SEQUENCE [LARGE SCALE GENOMIC DNA]</scope>
    <source>
        <strain evidence="3">DSM 45834</strain>
    </source>
</reference>
<organism evidence="2 3">
    <name type="scientific">Pseudonocardia charpentierae</name>
    <dbReference type="NCBI Taxonomy" id="3075545"/>
    <lineage>
        <taxon>Bacteria</taxon>
        <taxon>Bacillati</taxon>
        <taxon>Actinomycetota</taxon>
        <taxon>Actinomycetes</taxon>
        <taxon>Pseudonocardiales</taxon>
        <taxon>Pseudonocardiaceae</taxon>
        <taxon>Pseudonocardia</taxon>
    </lineage>
</organism>
<evidence type="ECO:0000256" key="1">
    <source>
        <dbReference type="SAM" id="SignalP"/>
    </source>
</evidence>
<protein>
    <recommendedName>
        <fullName evidence="4">Lipoprotein</fullName>
    </recommendedName>
</protein>
<feature type="chain" id="PRO_5045607175" description="Lipoprotein" evidence="1">
    <location>
        <begin position="21"/>
        <end position="213"/>
    </location>
</feature>
<accession>A0ABU2N9T2</accession>
<dbReference type="RefSeq" id="WP_311556070.1">
    <property type="nucleotide sequence ID" value="NZ_JAVREJ010000006.1"/>
</dbReference>
<keyword evidence="3" id="KW-1185">Reference proteome</keyword>
<evidence type="ECO:0000313" key="3">
    <source>
        <dbReference type="Proteomes" id="UP001183202"/>
    </source>
</evidence>
<gene>
    <name evidence="2" type="ORF">RM445_10940</name>
</gene>
<dbReference type="EMBL" id="JAVREJ010000006">
    <property type="protein sequence ID" value="MDT0350039.1"/>
    <property type="molecule type" value="Genomic_DNA"/>
</dbReference>
<comment type="caution">
    <text evidence="2">The sequence shown here is derived from an EMBL/GenBank/DDBJ whole genome shotgun (WGS) entry which is preliminary data.</text>
</comment>
<proteinExistence type="predicted"/>
<dbReference type="PROSITE" id="PS51257">
    <property type="entry name" value="PROKAR_LIPOPROTEIN"/>
    <property type="match status" value="1"/>
</dbReference>
<dbReference type="Proteomes" id="UP001183202">
    <property type="component" value="Unassembled WGS sequence"/>
</dbReference>
<feature type="signal peptide" evidence="1">
    <location>
        <begin position="1"/>
        <end position="20"/>
    </location>
</feature>
<evidence type="ECO:0008006" key="4">
    <source>
        <dbReference type="Google" id="ProtNLM"/>
    </source>
</evidence>
<name>A0ABU2N9T2_9PSEU</name>